<evidence type="ECO:0000313" key="2">
    <source>
        <dbReference type="EMBL" id="SUA45746.1"/>
    </source>
</evidence>
<dbReference type="InterPro" id="IPR029032">
    <property type="entry name" value="AhpD-like"/>
</dbReference>
<dbReference type="GO" id="GO:0051920">
    <property type="term" value="F:peroxiredoxin activity"/>
    <property type="evidence" value="ECO:0007669"/>
    <property type="project" value="InterPro"/>
</dbReference>
<organism evidence="2 3">
    <name type="scientific">Nocardia africana</name>
    <dbReference type="NCBI Taxonomy" id="134964"/>
    <lineage>
        <taxon>Bacteria</taxon>
        <taxon>Bacillati</taxon>
        <taxon>Actinomycetota</taxon>
        <taxon>Actinomycetes</taxon>
        <taxon>Mycobacteriales</taxon>
        <taxon>Nocardiaceae</taxon>
        <taxon>Nocardia</taxon>
    </lineage>
</organism>
<proteinExistence type="predicted"/>
<dbReference type="OrthoDB" id="3824300at2"/>
<dbReference type="Pfam" id="PF02627">
    <property type="entry name" value="CMD"/>
    <property type="match status" value="1"/>
</dbReference>
<dbReference type="Proteomes" id="UP000255082">
    <property type="component" value="Unassembled WGS sequence"/>
</dbReference>
<dbReference type="EMBL" id="UGRU01000001">
    <property type="protein sequence ID" value="SUA45746.1"/>
    <property type="molecule type" value="Genomic_DNA"/>
</dbReference>
<sequence>MTTSSPKVSTPVVDHMRASGSWNPLWDQLYEWDPEWTEQFMTMGSTPIRRGVFSPQFVELLSIAIDAACTHLYSPGVRRHIRSALELGVTREEILTVLEMVSVVGIHACNVGAPILAEELDAFERRSRDRSENRSEETN</sequence>
<protein>
    <recommendedName>
        <fullName evidence="1">Carboxymuconolactone decarboxylase-like domain-containing protein</fullName>
    </recommendedName>
</protein>
<name>A0A378WWT0_9NOCA</name>
<dbReference type="Gene3D" id="1.20.1290.10">
    <property type="entry name" value="AhpD-like"/>
    <property type="match status" value="1"/>
</dbReference>
<dbReference type="PANTHER" id="PTHR33930">
    <property type="entry name" value="ALKYL HYDROPEROXIDE REDUCTASE AHPD"/>
    <property type="match status" value="1"/>
</dbReference>
<evidence type="ECO:0000259" key="1">
    <source>
        <dbReference type="Pfam" id="PF02627"/>
    </source>
</evidence>
<evidence type="ECO:0000313" key="3">
    <source>
        <dbReference type="Proteomes" id="UP000255082"/>
    </source>
</evidence>
<feature type="domain" description="Carboxymuconolactone decarboxylase-like" evidence="1">
    <location>
        <begin position="34"/>
        <end position="103"/>
    </location>
</feature>
<accession>A0A378WWT0</accession>
<dbReference type="AlphaFoldDB" id="A0A378WWT0"/>
<reference evidence="2 3" key="1">
    <citation type="submission" date="2018-06" db="EMBL/GenBank/DDBJ databases">
        <authorList>
            <consortium name="Pathogen Informatics"/>
            <person name="Doyle S."/>
        </authorList>
    </citation>
    <scope>NUCLEOTIDE SEQUENCE [LARGE SCALE GENOMIC DNA]</scope>
    <source>
        <strain evidence="2 3">NCTC13184</strain>
    </source>
</reference>
<dbReference type="SUPFAM" id="SSF69118">
    <property type="entry name" value="AhpD-like"/>
    <property type="match status" value="1"/>
</dbReference>
<dbReference type="PANTHER" id="PTHR33930:SF2">
    <property type="entry name" value="BLR3452 PROTEIN"/>
    <property type="match status" value="1"/>
</dbReference>
<gene>
    <name evidence="2" type="ORF">NCTC13184_04270</name>
</gene>
<dbReference type="InterPro" id="IPR003779">
    <property type="entry name" value="CMD-like"/>
</dbReference>